<dbReference type="InterPro" id="IPR036890">
    <property type="entry name" value="HATPase_C_sf"/>
</dbReference>
<keyword evidence="4" id="KW-0808">Transferase</keyword>
<keyword evidence="7" id="KW-0472">Membrane</keyword>
<dbReference type="EC" id="2.7.13.3" evidence="2"/>
<dbReference type="Gene3D" id="3.30.565.10">
    <property type="entry name" value="Histidine kinase-like ATPase, C-terminal domain"/>
    <property type="match status" value="1"/>
</dbReference>
<dbReference type="InterPro" id="IPR004358">
    <property type="entry name" value="Sig_transdc_His_kin-like_C"/>
</dbReference>
<dbReference type="CDD" id="cd19410">
    <property type="entry name" value="HK9-like_sensor"/>
    <property type="match status" value="1"/>
</dbReference>
<dbReference type="AlphaFoldDB" id="A0A2T5JTQ8"/>
<dbReference type="SUPFAM" id="SSF47384">
    <property type="entry name" value="Homodimeric domain of signal transducing histidine kinase"/>
    <property type="match status" value="1"/>
</dbReference>
<dbReference type="Pfam" id="PF02518">
    <property type="entry name" value="HATPase_c"/>
    <property type="match status" value="1"/>
</dbReference>
<keyword evidence="10" id="KW-1185">Reference proteome</keyword>
<dbReference type="Proteomes" id="UP000244060">
    <property type="component" value="Unassembled WGS sequence"/>
</dbReference>
<keyword evidence="7" id="KW-1133">Transmembrane helix</keyword>
<dbReference type="SMART" id="SM00387">
    <property type="entry name" value="HATPase_c"/>
    <property type="match status" value="1"/>
</dbReference>
<evidence type="ECO:0000256" key="7">
    <source>
        <dbReference type="SAM" id="Phobius"/>
    </source>
</evidence>
<proteinExistence type="predicted"/>
<dbReference type="EMBL" id="QAOT01000021">
    <property type="protein sequence ID" value="PTR13536.1"/>
    <property type="molecule type" value="Genomic_DNA"/>
</dbReference>
<evidence type="ECO:0000256" key="2">
    <source>
        <dbReference type="ARBA" id="ARBA00012438"/>
    </source>
</evidence>
<dbReference type="PANTHER" id="PTHR42878">
    <property type="entry name" value="TWO-COMPONENT HISTIDINE KINASE"/>
    <property type="match status" value="1"/>
</dbReference>
<organism evidence="9 10">
    <name type="scientific">Cereibacter azotoformans</name>
    <dbReference type="NCBI Taxonomy" id="43057"/>
    <lineage>
        <taxon>Bacteria</taxon>
        <taxon>Pseudomonadati</taxon>
        <taxon>Pseudomonadota</taxon>
        <taxon>Alphaproteobacteria</taxon>
        <taxon>Rhodobacterales</taxon>
        <taxon>Paracoccaceae</taxon>
        <taxon>Cereibacter</taxon>
    </lineage>
</organism>
<evidence type="ECO:0000313" key="10">
    <source>
        <dbReference type="Proteomes" id="UP000244060"/>
    </source>
</evidence>
<dbReference type="PROSITE" id="PS50109">
    <property type="entry name" value="HIS_KIN"/>
    <property type="match status" value="1"/>
</dbReference>
<comment type="caution">
    <text evidence="9">The sequence shown here is derived from an EMBL/GenBank/DDBJ whole genome shotgun (WGS) entry which is preliminary data.</text>
</comment>
<dbReference type="PRINTS" id="PR00344">
    <property type="entry name" value="BCTRLSENSOR"/>
</dbReference>
<keyword evidence="3" id="KW-0597">Phosphoprotein</keyword>
<gene>
    <name evidence="9" type="ORF">C8J28_12124</name>
</gene>
<accession>A0A2T5JTQ8</accession>
<dbReference type="GO" id="GO:0007234">
    <property type="term" value="P:osmosensory signaling via phosphorelay pathway"/>
    <property type="evidence" value="ECO:0007669"/>
    <property type="project" value="TreeGrafter"/>
</dbReference>
<dbReference type="PANTHER" id="PTHR42878:SF15">
    <property type="entry name" value="BACTERIOPHYTOCHROME"/>
    <property type="match status" value="1"/>
</dbReference>
<dbReference type="Gene3D" id="1.10.287.130">
    <property type="match status" value="1"/>
</dbReference>
<keyword evidence="6" id="KW-0175">Coiled coil</keyword>
<dbReference type="InterPro" id="IPR036097">
    <property type="entry name" value="HisK_dim/P_sf"/>
</dbReference>
<sequence length="495" mass="53709">MTARTGRDGTTTWLFLLGAVLIAVLASLATFISIRAEQTFQDIVDERAMRRHAADLLSVLQDVEIGQRGFLITLDPSYLEPYEDALARVPVELEALAEDIPRVAGELDGELRALVGRRLEIAAETVAAARAGNAEAGRAIVAAGEGRATMDRIRAILSGMIEASDARNAAAIAAQHRLNVILQILSVAGGLAAIGVIGAAVLVLRRQIAALRRADEDMRRLNASLEERVQQRTIDLIAANQEVQRFAYIVTHDLRAPLVNIMGFTSELEAALKPLQAYVLADGAPVSESDIRDARTAAAEDLPEALEFIRSSTRKMDGLINAILKISRDGRRELRPVPVDLEDLIRQSLDSVQHQIAETGGEASMSVRAPGIVSDRLALEQALGNLFDNAVKYAKPGRPLRLSVRVTSEGPRMIAIEVEDNGRGIRAEDHDRVFDLFRRSGAQDKPGEGIGLAHVRTLMRNIGGEITLRSVEGQGATFTLHVPTDLRRVLDEVKA</sequence>
<evidence type="ECO:0000256" key="5">
    <source>
        <dbReference type="ARBA" id="ARBA00022777"/>
    </source>
</evidence>
<dbReference type="InterPro" id="IPR003661">
    <property type="entry name" value="HisK_dim/P_dom"/>
</dbReference>
<keyword evidence="7" id="KW-0812">Transmembrane</keyword>
<dbReference type="InterPro" id="IPR050351">
    <property type="entry name" value="BphY/WalK/GraS-like"/>
</dbReference>
<feature type="transmembrane region" description="Helical" evidence="7">
    <location>
        <begin position="12"/>
        <end position="34"/>
    </location>
</feature>
<dbReference type="Pfam" id="PF00512">
    <property type="entry name" value="HisKA"/>
    <property type="match status" value="1"/>
</dbReference>
<dbReference type="RefSeq" id="WP_108222249.1">
    <property type="nucleotide sequence ID" value="NZ_CP090021.1"/>
</dbReference>
<comment type="catalytic activity">
    <reaction evidence="1">
        <text>ATP + protein L-histidine = ADP + protein N-phospho-L-histidine.</text>
        <dbReference type="EC" id="2.7.13.3"/>
    </reaction>
</comment>
<feature type="domain" description="Histidine kinase" evidence="8">
    <location>
        <begin position="249"/>
        <end position="486"/>
    </location>
</feature>
<dbReference type="SUPFAM" id="SSF55874">
    <property type="entry name" value="ATPase domain of HSP90 chaperone/DNA topoisomerase II/histidine kinase"/>
    <property type="match status" value="1"/>
</dbReference>
<feature type="coiled-coil region" evidence="6">
    <location>
        <begin position="204"/>
        <end position="231"/>
    </location>
</feature>
<dbReference type="GO" id="GO:0030295">
    <property type="term" value="F:protein kinase activator activity"/>
    <property type="evidence" value="ECO:0007669"/>
    <property type="project" value="TreeGrafter"/>
</dbReference>
<feature type="transmembrane region" description="Helical" evidence="7">
    <location>
        <begin position="180"/>
        <end position="204"/>
    </location>
</feature>
<dbReference type="InterPro" id="IPR007891">
    <property type="entry name" value="CHASE3"/>
</dbReference>
<dbReference type="CDD" id="cd00082">
    <property type="entry name" value="HisKA"/>
    <property type="match status" value="1"/>
</dbReference>
<reference evidence="9 10" key="1">
    <citation type="submission" date="2018-04" db="EMBL/GenBank/DDBJ databases">
        <title>Genomic Encyclopedia of Type Strains, Phase III (KMG-III): the genomes of soil and plant-associated and newly described type strains.</title>
        <authorList>
            <person name="Whitman W."/>
        </authorList>
    </citation>
    <scope>NUCLEOTIDE SEQUENCE [LARGE SCALE GENOMIC DNA]</scope>
    <source>
        <strain evidence="9 10">KA25</strain>
    </source>
</reference>
<keyword evidence="5" id="KW-0418">Kinase</keyword>
<evidence type="ECO:0000259" key="8">
    <source>
        <dbReference type="PROSITE" id="PS50109"/>
    </source>
</evidence>
<protein>
    <recommendedName>
        <fullName evidence="2">histidine kinase</fullName>
        <ecNumber evidence="2">2.7.13.3</ecNumber>
    </recommendedName>
</protein>
<dbReference type="InterPro" id="IPR005467">
    <property type="entry name" value="His_kinase_dom"/>
</dbReference>
<dbReference type="GO" id="GO:0000156">
    <property type="term" value="F:phosphorelay response regulator activity"/>
    <property type="evidence" value="ECO:0007669"/>
    <property type="project" value="TreeGrafter"/>
</dbReference>
<evidence type="ECO:0000313" key="9">
    <source>
        <dbReference type="EMBL" id="PTR13536.1"/>
    </source>
</evidence>
<dbReference type="OrthoDB" id="9806130at2"/>
<dbReference type="InterPro" id="IPR003594">
    <property type="entry name" value="HATPase_dom"/>
</dbReference>
<dbReference type="SMART" id="SM00388">
    <property type="entry name" value="HisKA"/>
    <property type="match status" value="1"/>
</dbReference>
<evidence type="ECO:0000256" key="6">
    <source>
        <dbReference type="SAM" id="Coils"/>
    </source>
</evidence>
<dbReference type="Pfam" id="PF05227">
    <property type="entry name" value="CHASE3"/>
    <property type="match status" value="1"/>
</dbReference>
<evidence type="ECO:0000256" key="4">
    <source>
        <dbReference type="ARBA" id="ARBA00022679"/>
    </source>
</evidence>
<evidence type="ECO:0000256" key="3">
    <source>
        <dbReference type="ARBA" id="ARBA00022553"/>
    </source>
</evidence>
<dbReference type="GO" id="GO:0000155">
    <property type="term" value="F:phosphorelay sensor kinase activity"/>
    <property type="evidence" value="ECO:0007669"/>
    <property type="project" value="InterPro"/>
</dbReference>
<name>A0A2T5JTQ8_9RHOB</name>
<evidence type="ECO:0000256" key="1">
    <source>
        <dbReference type="ARBA" id="ARBA00000085"/>
    </source>
</evidence>